<gene>
    <name evidence="1" type="ordered locus">ZPR_3726</name>
</gene>
<dbReference type="HOGENOM" id="CLU_000604_61_13_10"/>
<dbReference type="GO" id="GO:0015421">
    <property type="term" value="F:ABC-type oligopeptide transporter activity"/>
    <property type="evidence" value="ECO:0007669"/>
    <property type="project" value="TreeGrafter"/>
</dbReference>
<dbReference type="KEGG" id="zpr:ZPR_3726"/>
<dbReference type="InterPro" id="IPR039421">
    <property type="entry name" value="Type_1_exporter"/>
</dbReference>
<dbReference type="EMBL" id="CP001650">
    <property type="protein sequence ID" value="ADF54034.1"/>
    <property type="molecule type" value="Genomic_DNA"/>
</dbReference>
<dbReference type="Gene3D" id="3.40.50.300">
    <property type="entry name" value="P-loop containing nucleotide triphosphate hydrolases"/>
    <property type="match status" value="1"/>
</dbReference>
<dbReference type="Proteomes" id="UP000001654">
    <property type="component" value="Chromosome"/>
</dbReference>
<dbReference type="SUPFAM" id="SSF52540">
    <property type="entry name" value="P-loop containing nucleoside triphosphate hydrolases"/>
    <property type="match status" value="1"/>
</dbReference>
<dbReference type="eggNOG" id="COG1132">
    <property type="taxonomic scope" value="Bacteria"/>
</dbReference>
<protein>
    <submittedName>
        <fullName evidence="1">ABC-type transporter ATP-binding and permease component</fullName>
    </submittedName>
</protein>
<name>D5BLA8_ZUNPS</name>
<organism evidence="1 2">
    <name type="scientific">Zunongwangia profunda (strain DSM 18752 / CCTCC AB 206139 / SM-A87)</name>
    <name type="common">Wangia profunda</name>
    <dbReference type="NCBI Taxonomy" id="655815"/>
    <lineage>
        <taxon>Bacteria</taxon>
        <taxon>Pseudomonadati</taxon>
        <taxon>Bacteroidota</taxon>
        <taxon>Flavobacteriia</taxon>
        <taxon>Flavobacteriales</taxon>
        <taxon>Flavobacteriaceae</taxon>
        <taxon>Zunongwangia</taxon>
    </lineage>
</organism>
<keyword evidence="1" id="KW-0067">ATP-binding</keyword>
<reference evidence="1 2" key="1">
    <citation type="journal article" date="2010" name="BMC Genomics">
        <title>The complete genome of Zunongwangia profunda SM-A87 reveals its adaptation to the deep-sea environment and ecological role in sedimentary organic nitrogen degradation.</title>
        <authorList>
            <person name="Qin Q.L."/>
            <person name="Zhang X.Y."/>
            <person name="Wang X.M."/>
            <person name="Liu G.M."/>
            <person name="Chen X.L."/>
            <person name="Xie B.B."/>
            <person name="Dang H.Y."/>
            <person name="Zhou B.C."/>
            <person name="Yu J."/>
            <person name="Zhang Y.Z."/>
        </authorList>
    </citation>
    <scope>NUCLEOTIDE SEQUENCE [LARGE SCALE GENOMIC DNA]</scope>
    <source>
        <strain evidence="2">DSM 18752 / CCTCC AB 206139 / SM-A87</strain>
    </source>
</reference>
<keyword evidence="2" id="KW-1185">Reference proteome</keyword>
<dbReference type="InterPro" id="IPR027417">
    <property type="entry name" value="P-loop_NTPase"/>
</dbReference>
<dbReference type="PANTHER" id="PTHR43394">
    <property type="entry name" value="ATP-DEPENDENT PERMEASE MDL1, MITOCHONDRIAL"/>
    <property type="match status" value="1"/>
</dbReference>
<accession>D5BLA8</accession>
<dbReference type="PANTHER" id="PTHR43394:SF1">
    <property type="entry name" value="ATP-BINDING CASSETTE SUB-FAMILY B MEMBER 10, MITOCHONDRIAL"/>
    <property type="match status" value="1"/>
</dbReference>
<dbReference type="AlphaFoldDB" id="D5BLA8"/>
<proteinExistence type="predicted"/>
<evidence type="ECO:0000313" key="2">
    <source>
        <dbReference type="Proteomes" id="UP000001654"/>
    </source>
</evidence>
<evidence type="ECO:0000313" key="1">
    <source>
        <dbReference type="EMBL" id="ADF54034.1"/>
    </source>
</evidence>
<sequence length="51" mass="5864">MISHRFSTVRIADRIMVLKNGAVLEIGTYEELMENDKLYAELFNLQAAGYQ</sequence>
<dbReference type="STRING" id="655815.ZPR_3726"/>
<keyword evidence="1" id="KW-0547">Nucleotide-binding</keyword>
<dbReference type="GO" id="GO:0005524">
    <property type="term" value="F:ATP binding"/>
    <property type="evidence" value="ECO:0007669"/>
    <property type="project" value="UniProtKB-KW"/>
</dbReference>